<dbReference type="Proteomes" id="UP000037696">
    <property type="component" value="Unassembled WGS sequence"/>
</dbReference>
<organism evidence="1 2">
    <name type="scientific">Penicillium nordicum</name>
    <dbReference type="NCBI Taxonomy" id="229535"/>
    <lineage>
        <taxon>Eukaryota</taxon>
        <taxon>Fungi</taxon>
        <taxon>Dikarya</taxon>
        <taxon>Ascomycota</taxon>
        <taxon>Pezizomycotina</taxon>
        <taxon>Eurotiomycetes</taxon>
        <taxon>Eurotiomycetidae</taxon>
        <taxon>Eurotiales</taxon>
        <taxon>Aspergillaceae</taxon>
        <taxon>Penicillium</taxon>
    </lineage>
</organism>
<evidence type="ECO:0000313" key="1">
    <source>
        <dbReference type="EMBL" id="KOS36176.1"/>
    </source>
</evidence>
<evidence type="ECO:0000313" key="2">
    <source>
        <dbReference type="Proteomes" id="UP000037696"/>
    </source>
</evidence>
<keyword evidence="2" id="KW-1185">Reference proteome</keyword>
<feature type="non-terminal residue" evidence="1">
    <location>
        <position position="1"/>
    </location>
</feature>
<protein>
    <submittedName>
        <fullName evidence="1">Uncharacterized protein</fullName>
    </submittedName>
</protein>
<proteinExistence type="predicted"/>
<sequence length="73" mass="8522">KSYKRYIKLQIWYLVGRTNNRNGCWAPGTANICQAFNLRVYRKAKKTIGPSPGLNRGPRAIMLWVNPKRESYH</sequence>
<gene>
    <name evidence="1" type="ORF">ACN38_g13106</name>
</gene>
<name>A0A0M8NNL5_9EURO</name>
<dbReference type="AlphaFoldDB" id="A0A0M8NNL5"/>
<accession>A0A0M8NNL5</accession>
<reference evidence="1 2" key="1">
    <citation type="submission" date="2015-08" db="EMBL/GenBank/DDBJ databases">
        <title>Genome sequencing of Penicillium nordicum.</title>
        <authorList>
            <person name="Nguyen H.D."/>
            <person name="Seifert K.A."/>
        </authorList>
    </citation>
    <scope>NUCLEOTIDE SEQUENCE [LARGE SCALE GENOMIC DNA]</scope>
    <source>
        <strain evidence="1 2">DAOMC 185683</strain>
    </source>
</reference>
<dbReference type="EMBL" id="LHQQ01000633">
    <property type="protein sequence ID" value="KOS36176.1"/>
    <property type="molecule type" value="Genomic_DNA"/>
</dbReference>
<comment type="caution">
    <text evidence="1">The sequence shown here is derived from an EMBL/GenBank/DDBJ whole genome shotgun (WGS) entry which is preliminary data.</text>
</comment>